<accession>A0ABX0WZ76</accession>
<dbReference type="SMART" id="SM00530">
    <property type="entry name" value="HTH_XRE"/>
    <property type="match status" value="1"/>
</dbReference>
<dbReference type="SUPFAM" id="SSF47413">
    <property type="entry name" value="lambda repressor-like DNA-binding domains"/>
    <property type="match status" value="1"/>
</dbReference>
<dbReference type="PROSITE" id="PS50943">
    <property type="entry name" value="HTH_CROC1"/>
    <property type="match status" value="1"/>
</dbReference>
<gene>
    <name evidence="2" type="ORF">GGR96_001685</name>
</gene>
<organism evidence="2 3">
    <name type="scientific">Thalassospira tepidiphila</name>
    <dbReference type="NCBI Taxonomy" id="393657"/>
    <lineage>
        <taxon>Bacteria</taxon>
        <taxon>Pseudomonadati</taxon>
        <taxon>Pseudomonadota</taxon>
        <taxon>Alphaproteobacteria</taxon>
        <taxon>Rhodospirillales</taxon>
        <taxon>Thalassospiraceae</taxon>
        <taxon>Thalassospira</taxon>
    </lineage>
</organism>
<dbReference type="Proteomes" id="UP000556869">
    <property type="component" value="Unassembled WGS sequence"/>
</dbReference>
<feature type="domain" description="HTH cro/C1-type" evidence="1">
    <location>
        <begin position="9"/>
        <end position="50"/>
    </location>
</feature>
<proteinExistence type="predicted"/>
<name>A0ABX0WZ76_9PROT</name>
<keyword evidence="3" id="KW-1185">Reference proteome</keyword>
<dbReference type="EMBL" id="JAATJD010000002">
    <property type="protein sequence ID" value="NJB74593.1"/>
    <property type="molecule type" value="Genomic_DNA"/>
</dbReference>
<dbReference type="InterPro" id="IPR010982">
    <property type="entry name" value="Lambda_DNA-bd_dom_sf"/>
</dbReference>
<comment type="caution">
    <text evidence="2">The sequence shown here is derived from an EMBL/GenBank/DDBJ whole genome shotgun (WGS) entry which is preliminary data.</text>
</comment>
<dbReference type="Gene3D" id="1.10.260.40">
    <property type="entry name" value="lambda repressor-like DNA-binding domains"/>
    <property type="match status" value="1"/>
</dbReference>
<sequence>MQRAGLNESELARKVGLKPQTINSITRGITQRSRSMPEIAEALGVSLDWLLRGSGEPATNHDAFAMEDEPMTWPEPVMKEDLPIRGSVDGMSDGVKLTKHQGRDDIQGYTFRPRPLLGNRHAFAVYANGEAMAPRYLPGEVLWIVPGLPLKPRRNVLIEMNDGTAIVRQLVSFSSADIVVRTLTPDVESHLSRDDVRHVHTVAGSWDM</sequence>
<dbReference type="InterPro" id="IPR039418">
    <property type="entry name" value="LexA-like"/>
</dbReference>
<dbReference type="CDD" id="cd06529">
    <property type="entry name" value="S24_LexA-like"/>
    <property type="match status" value="1"/>
</dbReference>
<dbReference type="InterPro" id="IPR036286">
    <property type="entry name" value="LexA/Signal_pep-like_sf"/>
</dbReference>
<evidence type="ECO:0000259" key="1">
    <source>
        <dbReference type="PROSITE" id="PS50943"/>
    </source>
</evidence>
<evidence type="ECO:0000313" key="3">
    <source>
        <dbReference type="Proteomes" id="UP000556869"/>
    </source>
</evidence>
<reference evidence="2 3" key="1">
    <citation type="submission" date="2020-03" db="EMBL/GenBank/DDBJ databases">
        <title>Genomic Encyclopedia of Type Strains, Phase IV (KMG-IV): sequencing the most valuable type-strain genomes for metagenomic binning, comparative biology and taxonomic classification.</title>
        <authorList>
            <person name="Goeker M."/>
        </authorList>
    </citation>
    <scope>NUCLEOTIDE SEQUENCE [LARGE SCALE GENOMIC DNA]</scope>
    <source>
        <strain evidence="2 3">DSM 18888</strain>
    </source>
</reference>
<evidence type="ECO:0000313" key="2">
    <source>
        <dbReference type="EMBL" id="NJB74593.1"/>
    </source>
</evidence>
<dbReference type="Pfam" id="PF01381">
    <property type="entry name" value="HTH_3"/>
    <property type="match status" value="1"/>
</dbReference>
<dbReference type="SUPFAM" id="SSF51306">
    <property type="entry name" value="LexA/Signal peptidase"/>
    <property type="match status" value="1"/>
</dbReference>
<dbReference type="Gene3D" id="2.10.109.10">
    <property type="entry name" value="Umud Fragment, subunit A"/>
    <property type="match status" value="1"/>
</dbReference>
<dbReference type="CDD" id="cd00093">
    <property type="entry name" value="HTH_XRE"/>
    <property type="match status" value="1"/>
</dbReference>
<dbReference type="InterPro" id="IPR001387">
    <property type="entry name" value="Cro/C1-type_HTH"/>
</dbReference>
<protein>
    <submittedName>
        <fullName evidence="2">Phage repressor protein C with HTH and peptisase S24 domain</fullName>
    </submittedName>
</protein>
<dbReference type="RefSeq" id="WP_064782236.1">
    <property type="nucleotide sequence ID" value="NZ_BAAAEQ010000002.1"/>
</dbReference>